<evidence type="ECO:0008006" key="5">
    <source>
        <dbReference type="Google" id="ProtNLM"/>
    </source>
</evidence>
<protein>
    <recommendedName>
        <fullName evidence="5">DNA repair protein</fullName>
    </recommendedName>
</protein>
<dbReference type="RefSeq" id="WP_181508123.1">
    <property type="nucleotide sequence ID" value="NZ_JACDUP010000002.1"/>
</dbReference>
<dbReference type="InterPro" id="IPR020209">
    <property type="entry name" value="Cas6b_C"/>
</dbReference>
<proteinExistence type="predicted"/>
<dbReference type="EMBL" id="JACDUP010000002">
    <property type="protein sequence ID" value="MBA2869045.1"/>
    <property type="molecule type" value="Genomic_DNA"/>
</dbReference>
<reference evidence="3 4" key="1">
    <citation type="submission" date="2020-07" db="EMBL/GenBank/DDBJ databases">
        <title>Genomic Encyclopedia of Type Strains, Phase IV (KMG-V): Genome sequencing to study the core and pangenomes of soil and plant-associated prokaryotes.</title>
        <authorList>
            <person name="Whitman W."/>
        </authorList>
    </citation>
    <scope>NUCLEOTIDE SEQUENCE [LARGE SCALE GENOMIC DNA]</scope>
    <source>
        <strain evidence="3 4">C14</strain>
    </source>
</reference>
<evidence type="ECO:0000313" key="4">
    <source>
        <dbReference type="Proteomes" id="UP000571751"/>
    </source>
</evidence>
<evidence type="ECO:0000259" key="1">
    <source>
        <dbReference type="Pfam" id="PF17262"/>
    </source>
</evidence>
<dbReference type="Pfam" id="PF17955">
    <property type="entry name" value="Cas6b_N"/>
    <property type="match status" value="1"/>
</dbReference>
<gene>
    <name evidence="3" type="ORF">HNP95_001224</name>
</gene>
<sequence length="217" mass="25326">MNLSYLSINYYDLNLPMRLGSKIRGYFANKYSESVLIHNHDNEKSVYRYPLIQYKIIDTIPVIIGLNEGSKELMDRGILFENSINIDGTKYNLDRTEIISKEIYFGTTDKILKYQFKTPWMALNAKNSEIYKNLDEIDREELLKRVLIGNILSMSKSLCYNVEEKLKVKINFKEVPVKFKNQNMVGFRGEFYINFDIPNYLGIGRNVSRGFGTVLKV</sequence>
<dbReference type="AlphaFoldDB" id="A0A7J9PTP7"/>
<dbReference type="Proteomes" id="UP000571751">
    <property type="component" value="Unassembled WGS sequence"/>
</dbReference>
<name>A0A7J9PTP7_METMI</name>
<evidence type="ECO:0000259" key="2">
    <source>
        <dbReference type="Pfam" id="PF17955"/>
    </source>
</evidence>
<comment type="caution">
    <text evidence="3">The sequence shown here is derived from an EMBL/GenBank/DDBJ whole genome shotgun (WGS) entry which is preliminary data.</text>
</comment>
<dbReference type="InterPro" id="IPR041528">
    <property type="entry name" value="Cas6b_N"/>
</dbReference>
<feature type="domain" description="Cas6b C-terminal" evidence="1">
    <location>
        <begin position="107"/>
        <end position="216"/>
    </location>
</feature>
<organism evidence="3 4">
    <name type="scientific">Methanococcus maripaludis</name>
    <name type="common">Methanococcus deltae</name>
    <dbReference type="NCBI Taxonomy" id="39152"/>
    <lineage>
        <taxon>Archaea</taxon>
        <taxon>Methanobacteriati</taxon>
        <taxon>Methanobacteriota</taxon>
        <taxon>Methanomada group</taxon>
        <taxon>Methanococci</taxon>
        <taxon>Methanococcales</taxon>
        <taxon>Methanococcaceae</taxon>
        <taxon>Methanococcus</taxon>
    </lineage>
</organism>
<evidence type="ECO:0000313" key="3">
    <source>
        <dbReference type="EMBL" id="MBA2869045.1"/>
    </source>
</evidence>
<dbReference type="Pfam" id="PF17262">
    <property type="entry name" value="Cas6b_C"/>
    <property type="match status" value="1"/>
</dbReference>
<accession>A0A7J9PTP7</accession>
<feature type="domain" description="Cas6b N-terminal" evidence="2">
    <location>
        <begin position="1"/>
        <end position="101"/>
    </location>
</feature>